<dbReference type="InterPro" id="IPR025619">
    <property type="entry name" value="YlzJ"/>
</dbReference>
<gene>
    <name evidence="1" type="ORF">HHT355_1226</name>
</gene>
<organism evidence="1 2">
    <name type="scientific">Herbinix hemicellulosilytica</name>
    <dbReference type="NCBI Taxonomy" id="1564487"/>
    <lineage>
        <taxon>Bacteria</taxon>
        <taxon>Bacillati</taxon>
        <taxon>Bacillota</taxon>
        <taxon>Clostridia</taxon>
        <taxon>Lachnospirales</taxon>
        <taxon>Lachnospiraceae</taxon>
        <taxon>Herbinix</taxon>
    </lineage>
</organism>
<protein>
    <recommendedName>
        <fullName evidence="3">YlzJ-like protein</fullName>
    </recommendedName>
</protein>
<dbReference type="GO" id="GO:0005576">
    <property type="term" value="C:extracellular region"/>
    <property type="evidence" value="ECO:0007669"/>
    <property type="project" value="InterPro"/>
</dbReference>
<evidence type="ECO:0000313" key="1">
    <source>
        <dbReference type="EMBL" id="CRZ34428.1"/>
    </source>
</evidence>
<dbReference type="AlphaFoldDB" id="A0A0H5SVQ9"/>
<dbReference type="RefSeq" id="WP_103202542.1">
    <property type="nucleotide sequence ID" value="NZ_CVTD020000015.1"/>
</dbReference>
<keyword evidence="2" id="KW-1185">Reference proteome</keyword>
<reference evidence="1 2" key="1">
    <citation type="submission" date="2015-06" db="EMBL/GenBank/DDBJ databases">
        <authorList>
            <person name="Wibberg Daniel"/>
        </authorList>
    </citation>
    <scope>NUCLEOTIDE SEQUENCE [LARGE SCALE GENOMIC DNA]</scope>
    <source>
        <strain evidence="1 2">T3/55T</strain>
    </source>
</reference>
<dbReference type="OrthoDB" id="1683573at2"/>
<evidence type="ECO:0008006" key="3">
    <source>
        <dbReference type="Google" id="ProtNLM"/>
    </source>
</evidence>
<name>A0A0H5SVQ9_HERHM</name>
<dbReference type="EMBL" id="CVTD020000015">
    <property type="protein sequence ID" value="CRZ34428.1"/>
    <property type="molecule type" value="Genomic_DNA"/>
</dbReference>
<dbReference type="Pfam" id="PF14035">
    <property type="entry name" value="YlzJ"/>
    <property type="match status" value="1"/>
</dbReference>
<accession>A0A0H5SVQ9</accession>
<dbReference type="InterPro" id="IPR036120">
    <property type="entry name" value="SAK/SK_sf"/>
</dbReference>
<dbReference type="SUPFAM" id="SSF54328">
    <property type="entry name" value="Staphylokinase/streptokinase"/>
    <property type="match status" value="1"/>
</dbReference>
<proteinExistence type="predicted"/>
<sequence length="82" mass="9874">MLYTVVPLERIYVNHRAVNQTPKEAEPEYKEIMLKHGRVVARREGENYVVHRIISTDMKDYLNMDYYPGQVIKFKFDYNSVY</sequence>
<dbReference type="Proteomes" id="UP000236497">
    <property type="component" value="Unassembled WGS sequence"/>
</dbReference>
<evidence type="ECO:0000313" key="2">
    <source>
        <dbReference type="Proteomes" id="UP000236497"/>
    </source>
</evidence>